<dbReference type="AlphaFoldDB" id="A0ABD1HZJ3"/>
<evidence type="ECO:0000256" key="1">
    <source>
        <dbReference type="SAM" id="MobiDB-lite"/>
    </source>
</evidence>
<name>A0ABD1HZJ3_SALDI</name>
<organism evidence="2 3">
    <name type="scientific">Salvia divinorum</name>
    <name type="common">Maria pastora</name>
    <name type="synonym">Diviner's sage</name>
    <dbReference type="NCBI Taxonomy" id="28513"/>
    <lineage>
        <taxon>Eukaryota</taxon>
        <taxon>Viridiplantae</taxon>
        <taxon>Streptophyta</taxon>
        <taxon>Embryophyta</taxon>
        <taxon>Tracheophyta</taxon>
        <taxon>Spermatophyta</taxon>
        <taxon>Magnoliopsida</taxon>
        <taxon>eudicotyledons</taxon>
        <taxon>Gunneridae</taxon>
        <taxon>Pentapetalae</taxon>
        <taxon>asterids</taxon>
        <taxon>lamiids</taxon>
        <taxon>Lamiales</taxon>
        <taxon>Lamiaceae</taxon>
        <taxon>Nepetoideae</taxon>
        <taxon>Mentheae</taxon>
        <taxon>Salviinae</taxon>
        <taxon>Salvia</taxon>
        <taxon>Salvia subgen. Calosphace</taxon>
    </lineage>
</organism>
<evidence type="ECO:0000313" key="3">
    <source>
        <dbReference type="Proteomes" id="UP001567538"/>
    </source>
</evidence>
<dbReference type="Proteomes" id="UP001567538">
    <property type="component" value="Unassembled WGS sequence"/>
</dbReference>
<reference evidence="2 3" key="1">
    <citation type="submission" date="2024-06" db="EMBL/GenBank/DDBJ databases">
        <title>A chromosome level genome sequence of Diviner's sage (Salvia divinorum).</title>
        <authorList>
            <person name="Ford S.A."/>
            <person name="Ro D.-K."/>
            <person name="Ness R.W."/>
            <person name="Phillips M.A."/>
        </authorList>
    </citation>
    <scope>NUCLEOTIDE SEQUENCE [LARGE SCALE GENOMIC DNA]</scope>
    <source>
        <strain evidence="2">SAF-2024a</strain>
        <tissue evidence="2">Leaf</tissue>
    </source>
</reference>
<evidence type="ECO:0000313" key="2">
    <source>
        <dbReference type="EMBL" id="KAL1561883.1"/>
    </source>
</evidence>
<protein>
    <submittedName>
        <fullName evidence="2">Protein IQ-DOMAIN 19-like</fullName>
    </submittedName>
</protein>
<feature type="region of interest" description="Disordered" evidence="1">
    <location>
        <begin position="106"/>
        <end position="130"/>
    </location>
</feature>
<comment type="caution">
    <text evidence="2">The sequence shown here is derived from an EMBL/GenBank/DDBJ whole genome shotgun (WGS) entry which is preliminary data.</text>
</comment>
<dbReference type="EMBL" id="JBEAFC010000003">
    <property type="protein sequence ID" value="KAL1561883.1"/>
    <property type="molecule type" value="Genomic_DNA"/>
</dbReference>
<gene>
    <name evidence="2" type="ORF">AAHA92_04529</name>
</gene>
<feature type="region of interest" description="Disordered" evidence="1">
    <location>
        <begin position="1"/>
        <end position="32"/>
    </location>
</feature>
<feature type="region of interest" description="Disordered" evidence="1">
    <location>
        <begin position="56"/>
        <end position="78"/>
    </location>
</feature>
<accession>A0ABD1HZJ3</accession>
<keyword evidence="3" id="KW-1185">Reference proteome</keyword>
<sequence>MGKASKWIRNLLSGKRQDEANERGPSFPPEACTSTSLGIMMATAPKVKRRWGFKMPPSARPIAHKSSKESTAGVERTGKVASLGKGLLGEETNEYRIEVHPCCDGDSSLSPDSKVPNGGGTPPPSLWEGESFTRDHHQHLIDSFSVSHFFNFRKEFKKFTILCK</sequence>
<proteinExistence type="predicted"/>